<evidence type="ECO:0000313" key="3">
    <source>
        <dbReference type="Proteomes" id="UP000197535"/>
    </source>
</evidence>
<dbReference type="OrthoDB" id="9794575at2"/>
<gene>
    <name evidence="2" type="ORF">AYR66_13750</name>
</gene>
<dbReference type="Gene3D" id="3.40.50.2000">
    <property type="entry name" value="Glycogen Phosphorylase B"/>
    <property type="match status" value="1"/>
</dbReference>
<organism evidence="2 3">
    <name type="scientific">Noviherbaspirillum denitrificans</name>
    <dbReference type="NCBI Taxonomy" id="1968433"/>
    <lineage>
        <taxon>Bacteria</taxon>
        <taxon>Pseudomonadati</taxon>
        <taxon>Pseudomonadota</taxon>
        <taxon>Betaproteobacteria</taxon>
        <taxon>Burkholderiales</taxon>
        <taxon>Oxalobacteraceae</taxon>
        <taxon>Noviherbaspirillum</taxon>
    </lineage>
</organism>
<dbReference type="InterPro" id="IPR028098">
    <property type="entry name" value="Glyco_trans_4-like_N"/>
</dbReference>
<dbReference type="Proteomes" id="UP000197535">
    <property type="component" value="Unassembled WGS sequence"/>
</dbReference>
<name>A0A254TCN1_9BURK</name>
<reference evidence="2 3" key="1">
    <citation type="submission" date="2016-02" db="EMBL/GenBank/DDBJ databases">
        <authorList>
            <person name="Wen L."/>
            <person name="He K."/>
            <person name="Yang H."/>
        </authorList>
    </citation>
    <scope>NUCLEOTIDE SEQUENCE [LARGE SCALE GENOMIC DNA]</scope>
    <source>
        <strain evidence="2 3">TSA40</strain>
    </source>
</reference>
<proteinExistence type="predicted"/>
<evidence type="ECO:0000313" key="2">
    <source>
        <dbReference type="EMBL" id="OWW20391.1"/>
    </source>
</evidence>
<comment type="caution">
    <text evidence="2">The sequence shown here is derived from an EMBL/GenBank/DDBJ whole genome shotgun (WGS) entry which is preliminary data.</text>
</comment>
<dbReference type="EMBL" id="LSTO01000001">
    <property type="protein sequence ID" value="OWW20391.1"/>
    <property type="molecule type" value="Genomic_DNA"/>
</dbReference>
<evidence type="ECO:0000259" key="1">
    <source>
        <dbReference type="Pfam" id="PF13579"/>
    </source>
</evidence>
<keyword evidence="3" id="KW-1185">Reference proteome</keyword>
<dbReference type="AlphaFoldDB" id="A0A254TCN1"/>
<feature type="domain" description="Glycosyltransferase subfamily 4-like N-terminal" evidence="1">
    <location>
        <begin position="80"/>
        <end position="206"/>
    </location>
</feature>
<dbReference type="SUPFAM" id="SSF53756">
    <property type="entry name" value="UDP-Glycosyltransferase/glycogen phosphorylase"/>
    <property type="match status" value="1"/>
</dbReference>
<accession>A0A254TCN1</accession>
<dbReference type="GO" id="GO:0016757">
    <property type="term" value="F:glycosyltransferase activity"/>
    <property type="evidence" value="ECO:0007669"/>
    <property type="project" value="UniProtKB-ARBA"/>
</dbReference>
<dbReference type="RefSeq" id="WP_088707276.1">
    <property type="nucleotide sequence ID" value="NZ_LSTO01000001.1"/>
</dbReference>
<dbReference type="Pfam" id="PF13579">
    <property type="entry name" value="Glyco_trans_4_4"/>
    <property type="match status" value="1"/>
</dbReference>
<sequence>MVKRVLMIAYHYPPLRGSSGIQRTLKFSRYLSEHEWSPVVLSAHPRSYASTSDDQVAEIPKEVPVHRAFALDTSRHLAIKGRYLGWLALPDRWVTWWLGAVPAGLRMIRKYQPEVIWSTYPIATAHLIGLALHRITGIPWVADMRDPMTDTSYPANPLTRKVYRWIERKTVTHATKIVCTTPGTIRMYRERFPDIPASRFCVIENGYDEENFQSAESAAKPSVSGTRPFTLVHSGVIYPSERDPRPFFEALSELLRNGRIAPGSLQVTLRATGHDGYLKELIAQHKIESVVVLAPPIPYRDALAEMLAADGLLILQASNCNHQIPAKLYEYLRARRPILALTDPEGDTASTLRAAGVRTIARLDSASDILRGLIHFLDAAAAGQADIPTVEAARNHSRRARSKELAAVLETAVVAKEVWDTGNATMPKDRT</sequence>
<keyword evidence="2" id="KW-0808">Transferase</keyword>
<protein>
    <submittedName>
        <fullName evidence="2">Glycosyltransferase</fullName>
    </submittedName>
</protein>